<reference evidence="1 2" key="1">
    <citation type="journal article" date="2012" name="PLoS Pathog.">
        <title>The genome of the obligate intracellular parasite Trachipleistophora hominis: new insights into microsporidian genome dynamics and reductive evolution.</title>
        <authorList>
            <person name="Heinz E."/>
            <person name="Williams T.A."/>
            <person name="Nakjang S."/>
            <person name="Noel C.J."/>
            <person name="Swan D.C."/>
            <person name="Goldberg A.V."/>
            <person name="Harris S.R."/>
            <person name="Weinmaier T."/>
            <person name="Markert S."/>
            <person name="Becher D."/>
            <person name="Bernhardt J."/>
            <person name="Dagan T."/>
            <person name="Hacker C."/>
            <person name="Lucocq J.M."/>
            <person name="Schweder T."/>
            <person name="Rattei T."/>
            <person name="Hall N."/>
            <person name="Hirt R.P."/>
            <person name="Embley T.M."/>
        </authorList>
    </citation>
    <scope>NUCLEOTIDE SEQUENCE [LARGE SCALE GENOMIC DNA]</scope>
</reference>
<keyword evidence="2" id="KW-1185">Reference proteome</keyword>
<dbReference type="VEuPathDB" id="MicrosporidiaDB:THOM_0210"/>
<name>L7K081_TRAHO</name>
<evidence type="ECO:0000313" key="2">
    <source>
        <dbReference type="Proteomes" id="UP000011185"/>
    </source>
</evidence>
<evidence type="ECO:0000313" key="1">
    <source>
        <dbReference type="EMBL" id="ELQ76771.1"/>
    </source>
</evidence>
<dbReference type="Proteomes" id="UP000011185">
    <property type="component" value="Unassembled WGS sequence"/>
</dbReference>
<dbReference type="AlphaFoldDB" id="L7K081"/>
<dbReference type="HOGENOM" id="CLU_2225194_0_0_1"/>
<sequence>MTDCHILPFYTAKSGNKDELPALDLTNHEMIFRGTLLVRTKLQNINAYIDGQKIEEMVLWKPKFAPSVLEKELEVLDERTVMVNTKEKNAIARCRDLREVFKASKKRRDI</sequence>
<accession>L7K081</accession>
<dbReference type="InParanoid" id="L7K081"/>
<protein>
    <submittedName>
        <fullName evidence="1">Uncharacterized protein</fullName>
    </submittedName>
</protein>
<dbReference type="OrthoDB" id="10333085at2759"/>
<organism evidence="1 2">
    <name type="scientific">Trachipleistophora hominis</name>
    <name type="common">Microsporidian parasite</name>
    <dbReference type="NCBI Taxonomy" id="72359"/>
    <lineage>
        <taxon>Eukaryota</taxon>
        <taxon>Fungi</taxon>
        <taxon>Fungi incertae sedis</taxon>
        <taxon>Microsporidia</taxon>
        <taxon>Pleistophoridae</taxon>
        <taxon>Trachipleistophora</taxon>
    </lineage>
</organism>
<gene>
    <name evidence="1" type="ORF">THOM_0210</name>
</gene>
<dbReference type="OMA" id="NHEMIFR"/>
<dbReference type="EMBL" id="JH993814">
    <property type="protein sequence ID" value="ELQ76771.1"/>
    <property type="molecule type" value="Genomic_DNA"/>
</dbReference>
<proteinExistence type="predicted"/>